<keyword evidence="1 3" id="KW-0560">Oxidoreductase</keyword>
<comment type="subunit">
    <text evidence="3">Homotetramer.</text>
</comment>
<dbReference type="Pfam" id="PF01408">
    <property type="entry name" value="GFO_IDH_MocA"/>
    <property type="match status" value="1"/>
</dbReference>
<dbReference type="PANTHER" id="PTHR43593">
    <property type="match status" value="1"/>
</dbReference>
<proteinExistence type="inferred from homology"/>
<dbReference type="HAMAP" id="MF_01671">
    <property type="entry name" value="IolG"/>
    <property type="match status" value="1"/>
</dbReference>
<keyword evidence="2 3" id="KW-0520">NAD</keyword>
<evidence type="ECO:0000256" key="3">
    <source>
        <dbReference type="HAMAP-Rule" id="MF_01671"/>
    </source>
</evidence>
<dbReference type="InterPro" id="IPR036291">
    <property type="entry name" value="NAD(P)-bd_dom_sf"/>
</dbReference>
<dbReference type="EMBL" id="JAJEPX010000035">
    <property type="protein sequence ID" value="MCC2177477.1"/>
    <property type="molecule type" value="Genomic_DNA"/>
</dbReference>
<name>A0AAW4VX06_9FIRM</name>
<dbReference type="SUPFAM" id="SSF51735">
    <property type="entry name" value="NAD(P)-binding Rossmann-fold domains"/>
    <property type="match status" value="1"/>
</dbReference>
<keyword evidence="7" id="KW-1185">Reference proteome</keyword>
<feature type="domain" description="GFO/IDH/MocA-like oxidoreductase" evidence="5">
    <location>
        <begin position="134"/>
        <end position="249"/>
    </location>
</feature>
<evidence type="ECO:0000256" key="2">
    <source>
        <dbReference type="ARBA" id="ARBA00023027"/>
    </source>
</evidence>
<comment type="similarity">
    <text evidence="3">Belongs to the Gfo/Idh/MocA family.</text>
</comment>
<dbReference type="GeneID" id="98660342"/>
<evidence type="ECO:0000313" key="6">
    <source>
        <dbReference type="EMBL" id="MCC2177477.1"/>
    </source>
</evidence>
<dbReference type="EC" id="1.1.1.18" evidence="3"/>
<dbReference type="Proteomes" id="UP001298753">
    <property type="component" value="Unassembled WGS sequence"/>
</dbReference>
<comment type="catalytic activity">
    <reaction evidence="3">
        <text>1D-chiro-inositol + NAD(+) = scyllo-inosine + NADH + H(+)</text>
        <dbReference type="Rhea" id="RHEA:25832"/>
        <dbReference type="ChEBI" id="CHEBI:15378"/>
        <dbReference type="ChEBI" id="CHEBI:27372"/>
        <dbReference type="ChEBI" id="CHEBI:50920"/>
        <dbReference type="ChEBI" id="CHEBI:57540"/>
        <dbReference type="ChEBI" id="CHEBI:57945"/>
        <dbReference type="EC" id="1.1.1.369"/>
    </reaction>
</comment>
<dbReference type="InterPro" id="IPR055170">
    <property type="entry name" value="GFO_IDH_MocA-like_dom"/>
</dbReference>
<comment type="pathway">
    <text evidence="3">Polyol metabolism; myo-inositol degradation into acetyl-CoA; acetyl-CoA from myo-inositol: step 1/7.</text>
</comment>
<dbReference type="GO" id="GO:0019310">
    <property type="term" value="P:inositol catabolic process"/>
    <property type="evidence" value="ECO:0007669"/>
    <property type="project" value="UniProtKB-UniRule"/>
</dbReference>
<dbReference type="SUPFAM" id="SSF55347">
    <property type="entry name" value="Glyceraldehyde-3-phosphate dehydrogenase-like, C-terminal domain"/>
    <property type="match status" value="1"/>
</dbReference>
<evidence type="ECO:0000313" key="7">
    <source>
        <dbReference type="Proteomes" id="UP001298753"/>
    </source>
</evidence>
<organism evidence="6 7">
    <name type="scientific">Agathobaculum butyriciproducens</name>
    <dbReference type="NCBI Taxonomy" id="1628085"/>
    <lineage>
        <taxon>Bacteria</taxon>
        <taxon>Bacillati</taxon>
        <taxon>Bacillota</taxon>
        <taxon>Clostridia</taxon>
        <taxon>Eubacteriales</taxon>
        <taxon>Butyricicoccaceae</taxon>
        <taxon>Agathobaculum</taxon>
    </lineage>
</organism>
<comment type="catalytic activity">
    <reaction evidence="3">
        <text>myo-inositol + NAD(+) = scyllo-inosose + NADH + H(+)</text>
        <dbReference type="Rhea" id="RHEA:16949"/>
        <dbReference type="ChEBI" id="CHEBI:15378"/>
        <dbReference type="ChEBI" id="CHEBI:17268"/>
        <dbReference type="ChEBI" id="CHEBI:17811"/>
        <dbReference type="ChEBI" id="CHEBI:57540"/>
        <dbReference type="ChEBI" id="CHEBI:57945"/>
        <dbReference type="EC" id="1.1.1.18"/>
    </reaction>
</comment>
<dbReference type="AlphaFoldDB" id="A0AAW4VX06"/>
<reference evidence="6 7" key="1">
    <citation type="submission" date="2021-10" db="EMBL/GenBank/DDBJ databases">
        <title>Anaerobic single-cell dispensing facilitates the cultivation of human gut bacteria.</title>
        <authorList>
            <person name="Afrizal A."/>
        </authorList>
    </citation>
    <scope>NUCLEOTIDE SEQUENCE [LARGE SCALE GENOMIC DNA]</scope>
    <source>
        <strain evidence="6 7">CLA-AA-H270</strain>
    </source>
</reference>
<dbReference type="Gene3D" id="3.30.360.10">
    <property type="entry name" value="Dihydrodipicolinate Reductase, domain 2"/>
    <property type="match status" value="1"/>
</dbReference>
<evidence type="ECO:0000259" key="4">
    <source>
        <dbReference type="Pfam" id="PF01408"/>
    </source>
</evidence>
<dbReference type="RefSeq" id="WP_227601013.1">
    <property type="nucleotide sequence ID" value="NZ_JAJEPX010000035.1"/>
</dbReference>
<sequence>MENLNIALIGCGMIGREHIERIQNRIRNAKVVAVCDVFEEGAKKGAEIAGAGTKVYTDFNEAINDPDVNAVVVTTPGQFHKGPVLAAIKAGKPVFSEKPLANTAADGKEIVEAEMAGGKHLVQVGFMRRYDRGYRQVKELIDSGKFGAPMVIKCTHRADGVADDYTTAMAVTDTAIHEIDVLPWLVNDEWDEVQCIMPKTNSKVKNALKDPQIMIMKTKGGIINMLEVNVNCGFGYDINCEVVCENGVVNLPCPSFPTVRYANEVSTKIEDNWILRFIDSYDVELQDWVDHALKGETGGSSAWDGYVASITADALVKSQTSGVPEKVVTGGTPDFYKK</sequence>
<gene>
    <name evidence="3" type="primary">iolG</name>
    <name evidence="6" type="ORF">LKD22_10130</name>
</gene>
<evidence type="ECO:0000259" key="5">
    <source>
        <dbReference type="Pfam" id="PF22725"/>
    </source>
</evidence>
<dbReference type="InterPro" id="IPR023794">
    <property type="entry name" value="MI/DCI_dehydrogenase"/>
</dbReference>
<accession>A0AAW4VX06</accession>
<evidence type="ECO:0000256" key="1">
    <source>
        <dbReference type="ARBA" id="ARBA00023002"/>
    </source>
</evidence>
<dbReference type="Gene3D" id="3.40.50.720">
    <property type="entry name" value="NAD(P)-binding Rossmann-like Domain"/>
    <property type="match status" value="1"/>
</dbReference>
<dbReference type="Pfam" id="PF22725">
    <property type="entry name" value="GFO_IDH_MocA_C3"/>
    <property type="match status" value="1"/>
</dbReference>
<dbReference type="InterPro" id="IPR000683">
    <property type="entry name" value="Gfo/Idh/MocA-like_OxRdtase_N"/>
</dbReference>
<dbReference type="GO" id="GO:0000166">
    <property type="term" value="F:nucleotide binding"/>
    <property type="evidence" value="ECO:0007669"/>
    <property type="project" value="InterPro"/>
</dbReference>
<comment type="function">
    <text evidence="3">Involved in the oxidation of myo-inositol (MI) and D-chiro-inositol (DCI) to 2-keto-myo-inositol (2KMI or 2-inosose) and 1-keto-D-chiro-inositol (1KDCI), respectively.</text>
</comment>
<dbReference type="PANTHER" id="PTHR43593:SF1">
    <property type="entry name" value="INOSITOL 2-DEHYDROGENASE"/>
    <property type="match status" value="1"/>
</dbReference>
<dbReference type="InterPro" id="IPR050424">
    <property type="entry name" value="Gfo-Idh-MocA_inositol_DH"/>
</dbReference>
<feature type="domain" description="Gfo/Idh/MocA-like oxidoreductase N-terminal" evidence="4">
    <location>
        <begin position="4"/>
        <end position="125"/>
    </location>
</feature>
<comment type="caution">
    <text evidence="6">The sequence shown here is derived from an EMBL/GenBank/DDBJ whole genome shotgun (WGS) entry which is preliminary data.</text>
</comment>
<dbReference type="GO" id="GO:0050112">
    <property type="term" value="F:inositol 2-dehydrogenase (NAD+) activity"/>
    <property type="evidence" value="ECO:0007669"/>
    <property type="project" value="UniProtKB-UniRule"/>
</dbReference>
<dbReference type="EC" id="1.1.1.369" evidence="3"/>
<protein>
    <recommendedName>
        <fullName evidence="3">Inositol 2-dehydrogenase/D-chiro-inositol 3-dehydrogenase</fullName>
        <ecNumber evidence="3">1.1.1.18</ecNumber>
        <ecNumber evidence="3">1.1.1.369</ecNumber>
    </recommendedName>
    <alternativeName>
        <fullName evidence="3">Myo-inositol 2-dehydrogenase/D-chiro-inositol 3-dehydrogenase</fullName>
        <shortName evidence="3">MI 2-dehydrogenase/DCI 3-dehydrogenase</shortName>
    </alternativeName>
</protein>